<dbReference type="EMBL" id="FNNQ01000013">
    <property type="protein sequence ID" value="SDX26581.1"/>
    <property type="molecule type" value="Genomic_DNA"/>
</dbReference>
<dbReference type="RefSeq" id="WP_091741448.1">
    <property type="nucleotide sequence ID" value="NZ_FNNQ01000013.1"/>
</dbReference>
<protein>
    <submittedName>
        <fullName evidence="2">Uncharacterized protein</fullName>
    </submittedName>
</protein>
<keyword evidence="3" id="KW-1185">Reference proteome</keyword>
<keyword evidence="1" id="KW-0812">Transmembrane</keyword>
<accession>A0A1H3AAU5</accession>
<name>A0A1H3AAU5_9BACL</name>
<evidence type="ECO:0000313" key="3">
    <source>
        <dbReference type="Proteomes" id="UP000198534"/>
    </source>
</evidence>
<feature type="transmembrane region" description="Helical" evidence="1">
    <location>
        <begin position="6"/>
        <end position="23"/>
    </location>
</feature>
<evidence type="ECO:0000256" key="1">
    <source>
        <dbReference type="SAM" id="Phobius"/>
    </source>
</evidence>
<gene>
    <name evidence="2" type="ORF">SAMN05444487_11312</name>
</gene>
<sequence length="78" mass="8752">MDFWDFGTPLIWVLYILTIPLSIWGVVKKLVTLLIISIVISGLVSLLAMMSIGSYLSILTGLQFIGLLWIILKRTSKN</sequence>
<evidence type="ECO:0000313" key="2">
    <source>
        <dbReference type="EMBL" id="SDX26581.1"/>
    </source>
</evidence>
<feature type="transmembrane region" description="Helical" evidence="1">
    <location>
        <begin position="30"/>
        <end position="49"/>
    </location>
</feature>
<feature type="transmembrane region" description="Helical" evidence="1">
    <location>
        <begin position="55"/>
        <end position="72"/>
    </location>
</feature>
<reference evidence="2 3" key="1">
    <citation type="submission" date="2016-10" db="EMBL/GenBank/DDBJ databases">
        <authorList>
            <person name="de Groot N.N."/>
        </authorList>
    </citation>
    <scope>NUCLEOTIDE SEQUENCE [LARGE SCALE GENOMIC DNA]</scope>
    <source>
        <strain evidence="2 3">DSM 45610</strain>
    </source>
</reference>
<proteinExistence type="predicted"/>
<keyword evidence="1" id="KW-1133">Transmembrane helix</keyword>
<dbReference type="AlphaFoldDB" id="A0A1H3AAU5"/>
<organism evidence="2 3">
    <name type="scientific">Marininema mesophilum</name>
    <dbReference type="NCBI Taxonomy" id="1048340"/>
    <lineage>
        <taxon>Bacteria</taxon>
        <taxon>Bacillati</taxon>
        <taxon>Bacillota</taxon>
        <taxon>Bacilli</taxon>
        <taxon>Bacillales</taxon>
        <taxon>Thermoactinomycetaceae</taxon>
        <taxon>Marininema</taxon>
    </lineage>
</organism>
<dbReference type="Proteomes" id="UP000198534">
    <property type="component" value="Unassembled WGS sequence"/>
</dbReference>
<keyword evidence="1" id="KW-0472">Membrane</keyword>